<reference evidence="1 2" key="1">
    <citation type="submission" date="2024-01" db="EMBL/GenBank/DDBJ databases">
        <title>The genomes of 5 underutilized Papilionoideae crops provide insights into root nodulation and disease resistanc.</title>
        <authorList>
            <person name="Jiang F."/>
        </authorList>
    </citation>
    <scope>NUCLEOTIDE SEQUENCE [LARGE SCALE GENOMIC DNA]</scope>
    <source>
        <strain evidence="1">DUOXIRENSHENG_FW03</strain>
        <tissue evidence="1">Leaves</tissue>
    </source>
</reference>
<dbReference type="AlphaFoldDB" id="A0AAN9SQM2"/>
<organism evidence="1 2">
    <name type="scientific">Psophocarpus tetragonolobus</name>
    <name type="common">Winged bean</name>
    <name type="synonym">Dolichos tetragonolobus</name>
    <dbReference type="NCBI Taxonomy" id="3891"/>
    <lineage>
        <taxon>Eukaryota</taxon>
        <taxon>Viridiplantae</taxon>
        <taxon>Streptophyta</taxon>
        <taxon>Embryophyta</taxon>
        <taxon>Tracheophyta</taxon>
        <taxon>Spermatophyta</taxon>
        <taxon>Magnoliopsida</taxon>
        <taxon>eudicotyledons</taxon>
        <taxon>Gunneridae</taxon>
        <taxon>Pentapetalae</taxon>
        <taxon>rosids</taxon>
        <taxon>fabids</taxon>
        <taxon>Fabales</taxon>
        <taxon>Fabaceae</taxon>
        <taxon>Papilionoideae</taxon>
        <taxon>50 kb inversion clade</taxon>
        <taxon>NPAAA clade</taxon>
        <taxon>indigoferoid/millettioid clade</taxon>
        <taxon>Phaseoleae</taxon>
        <taxon>Psophocarpus</taxon>
    </lineage>
</organism>
<dbReference type="Proteomes" id="UP001386955">
    <property type="component" value="Unassembled WGS sequence"/>
</dbReference>
<keyword evidence="2" id="KW-1185">Reference proteome</keyword>
<proteinExistence type="predicted"/>
<evidence type="ECO:0000313" key="1">
    <source>
        <dbReference type="EMBL" id="KAK7400941.1"/>
    </source>
</evidence>
<accession>A0AAN9SQM2</accession>
<gene>
    <name evidence="1" type="ORF">VNO78_12250</name>
</gene>
<dbReference type="EMBL" id="JAYMYS010000003">
    <property type="protein sequence ID" value="KAK7400941.1"/>
    <property type="molecule type" value="Genomic_DNA"/>
</dbReference>
<comment type="caution">
    <text evidence="1">The sequence shown here is derived from an EMBL/GenBank/DDBJ whole genome shotgun (WGS) entry which is preliminary data.</text>
</comment>
<sequence>MSTPLTSNLSAPHSFLSSKVTGCIPSVVLLLRTRLHVPHWNLPKNNHQLMEGSSRYFMGTWMWMLQTFTTYIDDMNLNVVNPLGGKTEDFMVAAKVSYVVLGIPTRWLGKCFDTCVKF</sequence>
<protein>
    <submittedName>
        <fullName evidence="1">Uncharacterized protein</fullName>
    </submittedName>
</protein>
<name>A0AAN9SQM2_PSOTE</name>
<evidence type="ECO:0000313" key="2">
    <source>
        <dbReference type="Proteomes" id="UP001386955"/>
    </source>
</evidence>